<dbReference type="Pfam" id="PF16694">
    <property type="entry name" value="Cytochrome_P460"/>
    <property type="match status" value="1"/>
</dbReference>
<protein>
    <recommendedName>
        <fullName evidence="1">Cytochrome P460 domain-containing protein</fullName>
    </recommendedName>
</protein>
<dbReference type="Gene3D" id="3.50.70.20">
    <property type="entry name" value="Cytochrome P460"/>
    <property type="match status" value="1"/>
</dbReference>
<feature type="domain" description="Cytochrome P460" evidence="1">
    <location>
        <begin position="89"/>
        <end position="175"/>
    </location>
</feature>
<reference evidence="2 3" key="1">
    <citation type="submission" date="2017-10" db="EMBL/GenBank/DDBJ databases">
        <title>Draft genome of two endophytic bacteria isolated from 'guarana' Paullinia cupana (Mart.) Ducke.</title>
        <authorList>
            <person name="Siqueira K.A."/>
            <person name="Liotti R.G."/>
            <person name="Mendes T.A."/>
            <person name="Soares M.A."/>
        </authorList>
    </citation>
    <scope>NUCLEOTIDE SEQUENCE [LARGE SCALE GENOMIC DNA]</scope>
    <source>
        <strain evidence="2 3">342</strain>
    </source>
</reference>
<comment type="caution">
    <text evidence="2">The sequence shown here is derived from an EMBL/GenBank/DDBJ whole genome shotgun (WGS) entry which is preliminary data.</text>
</comment>
<sequence length="183" mass="20803">MTKILTGRCGSLRAFLRLNFPLEGHAERLQGGIRRRLVQVAALPAAFPALLLTNAFAAETKVDFPSEYAQGKHYASIVRGDTREELYTTIAAASRGEPLPEGTVITMEDYRNNQLYRYVVMEKRKGWGQAHPAELRTGDWEFKWFNPDRSVRPGENLDRCRACHTSQAGNDYVFSYDRMKEAD</sequence>
<keyword evidence="3" id="KW-1185">Reference proteome</keyword>
<evidence type="ECO:0000313" key="3">
    <source>
        <dbReference type="Proteomes" id="UP000239181"/>
    </source>
</evidence>
<gene>
    <name evidence="2" type="ORF">CQW29_20375</name>
</gene>
<proteinExistence type="predicted"/>
<dbReference type="InterPro" id="IPR032033">
    <property type="entry name" value="Cytochrome_P460"/>
</dbReference>
<dbReference type="EMBL" id="PDET01000017">
    <property type="protein sequence ID" value="PRD13608.1"/>
    <property type="molecule type" value="Genomic_DNA"/>
</dbReference>
<dbReference type="OrthoDB" id="511546at2"/>
<dbReference type="AlphaFoldDB" id="A0A2S9I735"/>
<dbReference type="CDD" id="cd20716">
    <property type="entry name" value="cyt_P460_fam"/>
    <property type="match status" value="1"/>
</dbReference>
<evidence type="ECO:0000313" key="2">
    <source>
        <dbReference type="EMBL" id="PRD13608.1"/>
    </source>
</evidence>
<name>A0A2S9I735_9GAMM</name>
<organism evidence="2 3">
    <name type="scientific">Pantoea coffeiphila</name>
    <dbReference type="NCBI Taxonomy" id="1465635"/>
    <lineage>
        <taxon>Bacteria</taxon>
        <taxon>Pseudomonadati</taxon>
        <taxon>Pseudomonadota</taxon>
        <taxon>Gammaproteobacteria</taxon>
        <taxon>Enterobacterales</taxon>
        <taxon>Erwiniaceae</taxon>
        <taxon>Pantoea</taxon>
    </lineage>
</organism>
<dbReference type="RefSeq" id="WP_105594568.1">
    <property type="nucleotide sequence ID" value="NZ_PDET01000017.1"/>
</dbReference>
<accession>A0A2S9I735</accession>
<dbReference type="Proteomes" id="UP000239181">
    <property type="component" value="Unassembled WGS sequence"/>
</dbReference>
<evidence type="ECO:0000259" key="1">
    <source>
        <dbReference type="Pfam" id="PF16694"/>
    </source>
</evidence>
<dbReference type="InterPro" id="IPR038142">
    <property type="entry name" value="Cytochrome_P460_sp"/>
</dbReference>